<dbReference type="SUPFAM" id="SSF48371">
    <property type="entry name" value="ARM repeat"/>
    <property type="match status" value="1"/>
</dbReference>
<dbReference type="PANTHER" id="PTHR15712:SF23">
    <property type="entry name" value="ARMADILLO REPEAT CONTAINING 10"/>
    <property type="match status" value="1"/>
</dbReference>
<evidence type="ECO:0000256" key="2">
    <source>
        <dbReference type="ARBA" id="ARBA00004325"/>
    </source>
</evidence>
<dbReference type="Gene3D" id="1.25.10.10">
    <property type="entry name" value="Leucine-rich Repeat Variant"/>
    <property type="match status" value="1"/>
</dbReference>
<dbReference type="InterPro" id="IPR011989">
    <property type="entry name" value="ARM-like"/>
</dbReference>
<dbReference type="InterPro" id="IPR051303">
    <property type="entry name" value="Armcx_regulator"/>
</dbReference>
<reference evidence="8" key="1">
    <citation type="submission" date="2007-07" db="EMBL/GenBank/DDBJ databases">
        <title>PCAP assembly of the Caenorhabditis remanei genome.</title>
        <authorList>
            <consortium name="The Caenorhabditis remanei Sequencing Consortium"/>
            <person name="Wilson R.K."/>
        </authorList>
    </citation>
    <scope>NUCLEOTIDE SEQUENCE [LARGE SCALE GENOMIC DNA]</scope>
    <source>
        <strain evidence="8">PB4641</strain>
    </source>
</reference>
<name>E3NIX1_CAERE</name>
<protein>
    <recommendedName>
        <fullName evidence="7">Armadillo repeat-containing domain-containing protein</fullName>
    </recommendedName>
</protein>
<dbReference type="Proteomes" id="UP000008281">
    <property type="component" value="Unassembled WGS sequence"/>
</dbReference>
<dbReference type="Pfam" id="PF04826">
    <property type="entry name" value="Arm_2"/>
    <property type="match status" value="1"/>
</dbReference>
<evidence type="ECO:0000256" key="3">
    <source>
        <dbReference type="ARBA" id="ARBA00022692"/>
    </source>
</evidence>
<evidence type="ECO:0000256" key="5">
    <source>
        <dbReference type="ARBA" id="ARBA00023128"/>
    </source>
</evidence>
<dbReference type="InParanoid" id="E3NIX1"/>
<evidence type="ECO:0000256" key="6">
    <source>
        <dbReference type="ARBA" id="ARBA00023136"/>
    </source>
</evidence>
<evidence type="ECO:0000313" key="9">
    <source>
        <dbReference type="Proteomes" id="UP000008281"/>
    </source>
</evidence>
<dbReference type="EMBL" id="DS268717">
    <property type="protein sequence ID" value="EFO99378.1"/>
    <property type="molecule type" value="Genomic_DNA"/>
</dbReference>
<dbReference type="HOGENOM" id="CLU_811921_0_0_1"/>
<organism evidence="9">
    <name type="scientific">Caenorhabditis remanei</name>
    <name type="common">Caenorhabditis vulgaris</name>
    <dbReference type="NCBI Taxonomy" id="31234"/>
    <lineage>
        <taxon>Eukaryota</taxon>
        <taxon>Metazoa</taxon>
        <taxon>Ecdysozoa</taxon>
        <taxon>Nematoda</taxon>
        <taxon>Chromadorea</taxon>
        <taxon>Rhabditida</taxon>
        <taxon>Rhabditina</taxon>
        <taxon>Rhabditomorpha</taxon>
        <taxon>Rhabditoidea</taxon>
        <taxon>Rhabditidae</taxon>
        <taxon>Peloderinae</taxon>
        <taxon>Caenorhabditis</taxon>
    </lineage>
</organism>
<accession>E3NIX1</accession>
<evidence type="ECO:0000256" key="4">
    <source>
        <dbReference type="ARBA" id="ARBA00022989"/>
    </source>
</evidence>
<dbReference type="OMA" id="WLLCMSS"/>
<gene>
    <name evidence="8" type="ORF">CRE_18274</name>
</gene>
<keyword evidence="5" id="KW-0496">Mitochondrion</keyword>
<dbReference type="eggNOG" id="ENOG502S6C2">
    <property type="taxonomic scope" value="Eukaryota"/>
</dbReference>
<evidence type="ECO:0000259" key="7">
    <source>
        <dbReference type="Pfam" id="PF04826"/>
    </source>
</evidence>
<dbReference type="STRING" id="31234.E3NIX1"/>
<evidence type="ECO:0000256" key="1">
    <source>
        <dbReference type="ARBA" id="ARBA00004167"/>
    </source>
</evidence>
<dbReference type="PANTHER" id="PTHR15712">
    <property type="entry name" value="ARMADILLO REPEAT CONTAINING PROTEIN"/>
    <property type="match status" value="1"/>
</dbReference>
<keyword evidence="9" id="KW-1185">Reference proteome</keyword>
<sequence length="353" mass="39852">MGQQNSGFVVEIASPRLGRFQAVPQKDPDESNPEWRITVNPAAELVGSPRLRALIDRLYHHQKLLTDFDAKQILSALQCMDPTAELLLPLLTVLSNATAYPSNQLLMREFRLTNRVVEMLPDSKHWPRSTRVILLQCIANMAVSSDNMVSLSHYIDDVMKLALNHIVSRLTSEDEMEVVVAMQALTNLSINIRKEQIPKFVPVIPHCLNRLWIRGEVNLNALRLLVNLSCCPDMVPYLLGNKSVSGLLRILDTDREEVLIRAVTWILCTTSAVDALNLTYDRIAEHNLDPFHNPSHTLFFSIYGPKGREELELQARHLTNHSNKDVASKSVRLLETLANVPPFPMAGNHLNRL</sequence>
<feature type="domain" description="Armadillo repeat-containing" evidence="7">
    <location>
        <begin position="90"/>
        <end position="264"/>
    </location>
</feature>
<dbReference type="AlphaFoldDB" id="E3NIX1"/>
<dbReference type="GO" id="GO:0031966">
    <property type="term" value="C:mitochondrial membrane"/>
    <property type="evidence" value="ECO:0007669"/>
    <property type="project" value="UniProtKB-SubCell"/>
</dbReference>
<keyword evidence="3" id="KW-0812">Transmembrane</keyword>
<keyword evidence="4" id="KW-1133">Transmembrane helix</keyword>
<keyword evidence="6" id="KW-0472">Membrane</keyword>
<comment type="subcellular location">
    <subcellularLocation>
        <location evidence="1">Membrane</location>
        <topology evidence="1">Single-pass membrane protein</topology>
    </subcellularLocation>
    <subcellularLocation>
        <location evidence="2">Mitochondrion membrane</location>
    </subcellularLocation>
</comment>
<dbReference type="InterPro" id="IPR016024">
    <property type="entry name" value="ARM-type_fold"/>
</dbReference>
<dbReference type="InterPro" id="IPR006911">
    <property type="entry name" value="ARM-rpt_dom"/>
</dbReference>
<dbReference type="OrthoDB" id="10017790at2759"/>
<proteinExistence type="predicted"/>
<dbReference type="FunCoup" id="E3NIX1">
    <property type="interactions" value="265"/>
</dbReference>
<evidence type="ECO:0000313" key="8">
    <source>
        <dbReference type="EMBL" id="EFO99378.1"/>
    </source>
</evidence>